<evidence type="ECO:0000313" key="1">
    <source>
        <dbReference type="EMBL" id="CAB4168564.1"/>
    </source>
</evidence>
<gene>
    <name evidence="2" type="ORF">UFOVP1291_2</name>
    <name evidence="1" type="ORF">UFOVP892_3</name>
</gene>
<proteinExistence type="predicted"/>
<reference evidence="2" key="1">
    <citation type="submission" date="2020-05" db="EMBL/GenBank/DDBJ databases">
        <authorList>
            <person name="Chiriac C."/>
            <person name="Salcher M."/>
            <person name="Ghai R."/>
            <person name="Kavagutti S V."/>
        </authorList>
    </citation>
    <scope>NUCLEOTIDE SEQUENCE</scope>
</reference>
<protein>
    <recommendedName>
        <fullName evidence="3">Bacteriophage lambda, GpH, tail tape measure, C-terminal</fullName>
    </recommendedName>
</protein>
<dbReference type="EMBL" id="LR796830">
    <property type="protein sequence ID" value="CAB4168564.1"/>
    <property type="molecule type" value="Genomic_DNA"/>
</dbReference>
<organism evidence="2">
    <name type="scientific">uncultured Caudovirales phage</name>
    <dbReference type="NCBI Taxonomy" id="2100421"/>
    <lineage>
        <taxon>Viruses</taxon>
        <taxon>Duplodnaviria</taxon>
        <taxon>Heunggongvirae</taxon>
        <taxon>Uroviricota</taxon>
        <taxon>Caudoviricetes</taxon>
        <taxon>Peduoviridae</taxon>
        <taxon>Maltschvirus</taxon>
        <taxon>Maltschvirus maltsch</taxon>
    </lineage>
</organism>
<accession>A0A6J5RNI7</accession>
<sequence>MAGTRTLVLSLKADTADYNRGMTSAGNDADGFGTKLTAFGKAASQAFLLAGVAAVAYAGKLAVDGVKSAMEDEAAQAKLATTLQNTTGATNDQVAAVESYITQTQLAFGVTDTELRPSLERLLRATKDVEEAQKLQTLALDISAGSGKSLEAVSMALGKAYEGNTGALARLGVGLSSAELSTMSMDQVTLALAETFEGQASVKADTFAGKMAIVKEGFNEAKESVGAFIIDALTPLVSGIANNVLPNLKSFGDEMGDKLQPIIEAATYFIKEFLVPYLKLLWEEMKFVVNVVTTILGPAFEGLKTAFETIKKAIDDNSESFKPLIDLIKSVASWIGDNLAPVIGAIVKGQLEMFGVILGKIIGFIADIISGITTVIAKVKAFGTALGNSAIGDFVGGLFGGGKASGGPVKKGTTYLVGENGPELFTPSGSGNIIPNGGTGGGSVTINVTGTMMDPEGVARAVALALRNSANRGGSYSTLGLATLGV</sequence>
<dbReference type="EMBL" id="LR797235">
    <property type="protein sequence ID" value="CAB4195248.1"/>
    <property type="molecule type" value="Genomic_DNA"/>
</dbReference>
<evidence type="ECO:0000313" key="2">
    <source>
        <dbReference type="EMBL" id="CAB4195248.1"/>
    </source>
</evidence>
<name>A0A6J5RNI7_9CAUD</name>
<evidence type="ECO:0008006" key="3">
    <source>
        <dbReference type="Google" id="ProtNLM"/>
    </source>
</evidence>